<keyword evidence="3" id="KW-0998">Cell outer membrane</keyword>
<dbReference type="Pfam" id="PF00593">
    <property type="entry name" value="TonB_dep_Rec_b-barrel"/>
    <property type="match status" value="1"/>
</dbReference>
<feature type="domain" description="TonB-dependent receptor-like beta-barrel" evidence="4">
    <location>
        <begin position="713"/>
        <end position="916"/>
    </location>
</feature>
<dbReference type="AlphaFoldDB" id="A0A5K8AJV4"/>
<evidence type="ECO:0000256" key="3">
    <source>
        <dbReference type="ARBA" id="ARBA00023237"/>
    </source>
</evidence>
<dbReference type="PANTHER" id="PTHR12558">
    <property type="entry name" value="CELL DIVISION CYCLE 16,23,27"/>
    <property type="match status" value="1"/>
</dbReference>
<proteinExistence type="predicted"/>
<dbReference type="Pfam" id="PF04773">
    <property type="entry name" value="FecR"/>
    <property type="match status" value="1"/>
</dbReference>
<dbReference type="InterPro" id="IPR019734">
    <property type="entry name" value="TPR_rpt"/>
</dbReference>
<dbReference type="GO" id="GO:0009279">
    <property type="term" value="C:cell outer membrane"/>
    <property type="evidence" value="ECO:0007669"/>
    <property type="project" value="UniProtKB-SubCell"/>
</dbReference>
<dbReference type="Proteomes" id="UP000422108">
    <property type="component" value="Chromosome"/>
</dbReference>
<dbReference type="EMBL" id="AP021879">
    <property type="protein sequence ID" value="BBO92993.1"/>
    <property type="molecule type" value="Genomic_DNA"/>
</dbReference>
<dbReference type="Gene3D" id="2.40.170.20">
    <property type="entry name" value="TonB-dependent receptor, beta-barrel domain"/>
    <property type="match status" value="1"/>
</dbReference>
<dbReference type="SUPFAM" id="SSF48452">
    <property type="entry name" value="TPR-like"/>
    <property type="match status" value="2"/>
</dbReference>
<keyword evidence="2" id="KW-0472">Membrane</keyword>
<keyword evidence="7" id="KW-1185">Reference proteome</keyword>
<organism evidence="6 7">
    <name type="scientific">Desulfosarcina ovata subsp. ovata</name>
    <dbReference type="NCBI Taxonomy" id="2752305"/>
    <lineage>
        <taxon>Bacteria</taxon>
        <taxon>Pseudomonadati</taxon>
        <taxon>Thermodesulfobacteriota</taxon>
        <taxon>Desulfobacteria</taxon>
        <taxon>Desulfobacterales</taxon>
        <taxon>Desulfosarcinaceae</taxon>
        <taxon>Desulfosarcina</taxon>
    </lineage>
</organism>
<dbReference type="InterPro" id="IPR036942">
    <property type="entry name" value="Beta-barrel_TonB_sf"/>
</dbReference>
<dbReference type="InterPro" id="IPR000531">
    <property type="entry name" value="Beta-barrel_TonB"/>
</dbReference>
<name>A0A5K8AJV4_9BACT</name>
<dbReference type="SMART" id="SM00028">
    <property type="entry name" value="TPR"/>
    <property type="match status" value="4"/>
</dbReference>
<protein>
    <submittedName>
        <fullName evidence="6">Uncharacterized protein</fullName>
    </submittedName>
</protein>
<dbReference type="Gene3D" id="2.60.120.1440">
    <property type="match status" value="1"/>
</dbReference>
<dbReference type="PANTHER" id="PTHR12558:SF13">
    <property type="entry name" value="CELL DIVISION CYCLE PROTEIN 27 HOMOLOG"/>
    <property type="match status" value="1"/>
</dbReference>
<reference evidence="6 7" key="1">
    <citation type="submission" date="2019-11" db="EMBL/GenBank/DDBJ databases">
        <title>Comparative genomics of hydrocarbon-degrading Desulfosarcina strains.</title>
        <authorList>
            <person name="Watanabe M."/>
            <person name="Kojima H."/>
            <person name="Fukui M."/>
        </authorList>
    </citation>
    <scope>NUCLEOTIDE SEQUENCE [LARGE SCALE GENOMIC DNA]</scope>
    <source>
        <strain evidence="7">oXyS1</strain>
    </source>
</reference>
<comment type="subcellular location">
    <subcellularLocation>
        <location evidence="1">Cell outer membrane</location>
    </subcellularLocation>
</comment>
<feature type="domain" description="FecR protein" evidence="5">
    <location>
        <begin position="60"/>
        <end position="152"/>
    </location>
</feature>
<sequence length="1121" mass="123916">MGCVLGIGINGVFAAEATIGTADAAWVSKVVSLQGGVLAKRMHESDWRPVSLNDTFFVGDQIRVGANSRAGIVLSNDAVLRLDQLTTMVFTEIEKPATFVLELLRGAANFFSHRPRSLKIITPFVNGVVEGTEFFVRVDAGQTRMDLFHGRILAENDYGRLHLEKGQGIRVPAGSAPQRQILVQPRDSVQWALYYPPVPDLALARRSEAVAASKALFDRGRTREALERLEPVGEADWDAGFHVYRAGLLLHVGRVAEAGADIRRARQLDPQNGDAVALQSVVAVVQNRTAEALELAWQAVALAPESPVARIALSHARQADFDLPGALQAAEAAVARAPQSGLARARLAELRLSMGELETGVAAAQKAVEIDPDTAHAHTVLGFAHLMRIRTEAARRAFERAIALDSAAPLPRLGLGLADIRDGDLEKGRPEIEIAAGLDPGSALIRSYLGKAYFDEKRGPMDGQQFGIAKALDPNDPTAWFYDAIRKQTENRPVEALRDLQTSIERNGNRAVYRSRLMLDEDLAARNASLGRIYDDLGFEQMALNQGAKSVNTDPGDFSGHRFLADSYANLRRHEIARASELLQSQLLQPLNVTPLQPQLGSTDLLVLEGAGPASPAFNEFNPLFVSDGVNLQTSGIVGGNDTLGDEMMLSGLYQNLSLSLGQFHYETDGWRENNDLTQDVYNVFAQAVLSPQVSVQAEYRVEDTERGDLRMLFDPGLFNATKRWDQKRESLRIGGKVQLSRNDTLIASLIHSDWRQNVTDSSEAISSVAQIFTDQELVDDAEAYSGEIQYLRQASRFNLIVGAGHLNQDRTVDYNNTITTILQSPFLSLPPVVTKSTTSQNQDARHTSGYVYTHIKPRENLTLTLGVSYDDYNSDSVDEHKLHPKAGVAWSPNRIVTLRAAWFQAIKRPFAIDQTLEPTQVAGFNQIFDDASGAETERYGVGLDARFSDRVFGGVELSWRDLDFQALSTTTTDATTLDQQEALHRLYLYWTPTDRLALSLEGFYERFENPDLDPEELTTWRLPLSVSYFFPNGFSVKTTASFVDQEVTPFADRSQGDDFWVVDLLLGYRLPKRWGTATLGIKNLFDQSFNFQDVNFATEEPTTPLYQPERLIFGQVTVSF</sequence>
<evidence type="ECO:0000313" key="6">
    <source>
        <dbReference type="EMBL" id="BBO92993.1"/>
    </source>
</evidence>
<dbReference type="Gene3D" id="1.25.40.10">
    <property type="entry name" value="Tetratricopeptide repeat domain"/>
    <property type="match status" value="3"/>
</dbReference>
<evidence type="ECO:0000256" key="1">
    <source>
        <dbReference type="ARBA" id="ARBA00004442"/>
    </source>
</evidence>
<evidence type="ECO:0000259" key="5">
    <source>
        <dbReference type="Pfam" id="PF04773"/>
    </source>
</evidence>
<evidence type="ECO:0000259" key="4">
    <source>
        <dbReference type="Pfam" id="PF00593"/>
    </source>
</evidence>
<evidence type="ECO:0000256" key="2">
    <source>
        <dbReference type="ARBA" id="ARBA00023136"/>
    </source>
</evidence>
<dbReference type="InterPro" id="IPR011990">
    <property type="entry name" value="TPR-like_helical_dom_sf"/>
</dbReference>
<accession>A0A5K8AJV4</accession>
<dbReference type="InterPro" id="IPR006860">
    <property type="entry name" value="FecR"/>
</dbReference>
<dbReference type="SUPFAM" id="SSF56935">
    <property type="entry name" value="Porins"/>
    <property type="match status" value="1"/>
</dbReference>
<evidence type="ECO:0000313" key="7">
    <source>
        <dbReference type="Proteomes" id="UP000422108"/>
    </source>
</evidence>
<gene>
    <name evidence="6" type="ORF">DSCOOX_61730</name>
</gene>